<keyword evidence="6 14" id="KW-0732">Signal</keyword>
<evidence type="ECO:0000256" key="14">
    <source>
        <dbReference type="SAM" id="SignalP"/>
    </source>
</evidence>
<keyword evidence="10" id="KW-0326">Glycosidase</keyword>
<evidence type="ECO:0000256" key="6">
    <source>
        <dbReference type="ARBA" id="ARBA00022729"/>
    </source>
</evidence>
<keyword evidence="17" id="KW-1185">Reference proteome</keyword>
<dbReference type="GO" id="GO:0009277">
    <property type="term" value="C:fungal-type cell wall"/>
    <property type="evidence" value="ECO:0007669"/>
    <property type="project" value="TreeGrafter"/>
</dbReference>
<proteinExistence type="inferred from homology"/>
<comment type="subcellular location">
    <subcellularLocation>
        <location evidence="2">Membrane</location>
    </subcellularLocation>
</comment>
<dbReference type="GO" id="GO:0016020">
    <property type="term" value="C:membrane"/>
    <property type="evidence" value="ECO:0007669"/>
    <property type="project" value="UniProtKB-SubCell"/>
</dbReference>
<accession>A0A9W7W035</accession>
<keyword evidence="8 13" id="KW-0472">Membrane</keyword>
<keyword evidence="4" id="KW-0328">Glycosyltransferase</keyword>
<evidence type="ECO:0000256" key="7">
    <source>
        <dbReference type="ARBA" id="ARBA00022801"/>
    </source>
</evidence>
<dbReference type="PANTHER" id="PTHR10963">
    <property type="entry name" value="GLYCOSYL HYDROLASE-RELATED"/>
    <property type="match status" value="1"/>
</dbReference>
<organism evidence="16 17">
    <name type="scientific">Teratosphaeria destructans</name>
    <dbReference type="NCBI Taxonomy" id="418781"/>
    <lineage>
        <taxon>Eukaryota</taxon>
        <taxon>Fungi</taxon>
        <taxon>Dikarya</taxon>
        <taxon>Ascomycota</taxon>
        <taxon>Pezizomycotina</taxon>
        <taxon>Dothideomycetes</taxon>
        <taxon>Dothideomycetidae</taxon>
        <taxon>Mycosphaerellales</taxon>
        <taxon>Teratosphaeriaceae</taxon>
        <taxon>Teratosphaeria</taxon>
    </lineage>
</organism>
<comment type="similarity">
    <text evidence="12">Belongs to the glycosyl hydrolase 16 family. CRH1 subfamily.</text>
</comment>
<evidence type="ECO:0000256" key="12">
    <source>
        <dbReference type="ARBA" id="ARBA00038074"/>
    </source>
</evidence>
<evidence type="ECO:0000256" key="8">
    <source>
        <dbReference type="ARBA" id="ARBA00023136"/>
    </source>
</evidence>
<feature type="transmembrane region" description="Helical" evidence="13">
    <location>
        <begin position="298"/>
        <end position="321"/>
    </location>
</feature>
<reference evidence="16 17" key="2">
    <citation type="journal article" date="2021" name="Curr. Genet.">
        <title>Genetic response to nitrogen starvation in the aggressive Eucalyptus foliar pathogen Teratosphaeria destructans.</title>
        <authorList>
            <person name="Havenga M."/>
            <person name="Wingfield B.D."/>
            <person name="Wingfield M.J."/>
            <person name="Dreyer L.L."/>
            <person name="Roets F."/>
            <person name="Aylward J."/>
        </authorList>
    </citation>
    <scope>NUCLEOTIDE SEQUENCE [LARGE SCALE GENOMIC DNA]</scope>
    <source>
        <strain evidence="16">CMW44962</strain>
    </source>
</reference>
<evidence type="ECO:0000256" key="4">
    <source>
        <dbReference type="ARBA" id="ARBA00022676"/>
    </source>
</evidence>
<evidence type="ECO:0000256" key="5">
    <source>
        <dbReference type="ARBA" id="ARBA00022679"/>
    </source>
</evidence>
<keyword evidence="7 16" id="KW-0378">Hydrolase</keyword>
<evidence type="ECO:0000256" key="11">
    <source>
        <dbReference type="ARBA" id="ARBA00023316"/>
    </source>
</evidence>
<protein>
    <recommendedName>
        <fullName evidence="3">chitinase</fullName>
        <ecNumber evidence="3">3.2.1.14</ecNumber>
    </recommendedName>
</protein>
<evidence type="ECO:0000313" key="16">
    <source>
        <dbReference type="EMBL" id="KAH9823781.1"/>
    </source>
</evidence>
<dbReference type="GO" id="GO:0031505">
    <property type="term" value="P:fungal-type cell wall organization"/>
    <property type="evidence" value="ECO:0007669"/>
    <property type="project" value="TreeGrafter"/>
</dbReference>
<dbReference type="Pfam" id="PF00722">
    <property type="entry name" value="Glyco_hydro_16"/>
    <property type="match status" value="1"/>
</dbReference>
<dbReference type="GO" id="GO:0005975">
    <property type="term" value="P:carbohydrate metabolic process"/>
    <property type="evidence" value="ECO:0007669"/>
    <property type="project" value="InterPro"/>
</dbReference>
<comment type="catalytic activity">
    <reaction evidence="1">
        <text>Random endo-hydrolysis of N-acetyl-beta-D-glucosaminide (1-&gt;4)-beta-linkages in chitin and chitodextrins.</text>
        <dbReference type="EC" id="3.2.1.14"/>
    </reaction>
</comment>
<dbReference type="SUPFAM" id="SSF49899">
    <property type="entry name" value="Concanavalin A-like lectins/glucanases"/>
    <property type="match status" value="1"/>
</dbReference>
<evidence type="ECO:0000256" key="2">
    <source>
        <dbReference type="ARBA" id="ARBA00004370"/>
    </source>
</evidence>
<dbReference type="InterPro" id="IPR000757">
    <property type="entry name" value="Beta-glucanase-like"/>
</dbReference>
<dbReference type="InterPro" id="IPR050546">
    <property type="entry name" value="Glycosyl_Hydrlase_16"/>
</dbReference>
<dbReference type="OrthoDB" id="4781at2759"/>
<evidence type="ECO:0000256" key="1">
    <source>
        <dbReference type="ARBA" id="ARBA00000822"/>
    </source>
</evidence>
<dbReference type="InterPro" id="IPR013320">
    <property type="entry name" value="ConA-like_dom_sf"/>
</dbReference>
<dbReference type="PANTHER" id="PTHR10963:SF27">
    <property type="entry name" value="GLYCOSIDASE-RELATED"/>
    <property type="match status" value="1"/>
</dbReference>
<evidence type="ECO:0000256" key="13">
    <source>
        <dbReference type="SAM" id="Phobius"/>
    </source>
</evidence>
<evidence type="ECO:0000259" key="15">
    <source>
        <dbReference type="PROSITE" id="PS51762"/>
    </source>
</evidence>
<reference evidence="16 17" key="1">
    <citation type="journal article" date="2018" name="IMA Fungus">
        <title>IMA Genome-F 10: Nine draft genome sequences of Claviceps purpurea s.lat., including C. arundinis, C. humidiphila, and C. cf. spartinae, pseudomolecules for the pitch canker pathogen Fusarium circinatum, draft genome of Davidsoniella eucalypti, Grosmannia galeiformis, Quambalaria eucalypti, and Teratosphaeria destructans.</title>
        <authorList>
            <person name="Wingfield B.D."/>
            <person name="Liu M."/>
            <person name="Nguyen H.D."/>
            <person name="Lane F.A."/>
            <person name="Morgan S.W."/>
            <person name="De Vos L."/>
            <person name="Wilken P.M."/>
            <person name="Duong T.A."/>
            <person name="Aylward J."/>
            <person name="Coetzee M.P."/>
            <person name="Dadej K."/>
            <person name="De Beer Z.W."/>
            <person name="Findlay W."/>
            <person name="Havenga M."/>
            <person name="Kolarik M."/>
            <person name="Menzies J.G."/>
            <person name="Naidoo K."/>
            <person name="Pochopski O."/>
            <person name="Shoukouhi P."/>
            <person name="Santana Q.C."/>
            <person name="Seifert K.A."/>
            <person name="Soal N."/>
            <person name="Steenkamp E.T."/>
            <person name="Tatham C.T."/>
            <person name="van der Nest M.A."/>
            <person name="Wingfield M.J."/>
        </authorList>
    </citation>
    <scope>NUCLEOTIDE SEQUENCE [LARGE SCALE GENOMIC DNA]</scope>
    <source>
        <strain evidence="16">CMW44962</strain>
    </source>
</reference>
<dbReference type="EMBL" id="RIBY02002159">
    <property type="protein sequence ID" value="KAH9823781.1"/>
    <property type="molecule type" value="Genomic_DNA"/>
</dbReference>
<dbReference type="Gene3D" id="2.60.120.200">
    <property type="match status" value="1"/>
</dbReference>
<evidence type="ECO:0000256" key="10">
    <source>
        <dbReference type="ARBA" id="ARBA00023295"/>
    </source>
</evidence>
<keyword evidence="5" id="KW-0808">Transferase</keyword>
<dbReference type="PROSITE" id="PS51762">
    <property type="entry name" value="GH16_2"/>
    <property type="match status" value="1"/>
</dbReference>
<feature type="chain" id="PRO_5040885739" description="chitinase" evidence="14">
    <location>
        <begin position="19"/>
        <end position="367"/>
    </location>
</feature>
<keyword evidence="13" id="KW-1133">Transmembrane helix</keyword>
<feature type="domain" description="GH16" evidence="15">
    <location>
        <begin position="20"/>
        <end position="236"/>
    </location>
</feature>
<keyword evidence="13" id="KW-0812">Transmembrane</keyword>
<dbReference type="GO" id="GO:0016757">
    <property type="term" value="F:glycosyltransferase activity"/>
    <property type="evidence" value="ECO:0007669"/>
    <property type="project" value="UniProtKB-KW"/>
</dbReference>
<gene>
    <name evidence="16" type="ORF">Tdes44962_MAKER10238</name>
</gene>
<dbReference type="GO" id="GO:0008843">
    <property type="term" value="F:endochitinase activity"/>
    <property type="evidence" value="ECO:0007669"/>
    <property type="project" value="UniProtKB-EC"/>
</dbReference>
<evidence type="ECO:0000256" key="9">
    <source>
        <dbReference type="ARBA" id="ARBA00023180"/>
    </source>
</evidence>
<dbReference type="Proteomes" id="UP001138500">
    <property type="component" value="Unassembled WGS sequence"/>
</dbReference>
<evidence type="ECO:0000256" key="3">
    <source>
        <dbReference type="ARBA" id="ARBA00012729"/>
    </source>
</evidence>
<evidence type="ECO:0000313" key="17">
    <source>
        <dbReference type="Proteomes" id="UP001138500"/>
    </source>
</evidence>
<name>A0A9W7W035_9PEZI</name>
<comment type="caution">
    <text evidence="16">The sequence shown here is derived from an EMBL/GenBank/DDBJ whole genome shotgun (WGS) entry which is preliminary data.</text>
</comment>
<keyword evidence="11" id="KW-0961">Cell wall biogenesis/degradation</keyword>
<dbReference type="EC" id="3.2.1.14" evidence="3"/>
<keyword evidence="9" id="KW-0325">Glycoprotein</keyword>
<feature type="signal peptide" evidence="14">
    <location>
        <begin position="1"/>
        <end position="18"/>
    </location>
</feature>
<dbReference type="AlphaFoldDB" id="A0A9W7W035"/>
<sequence length="367" mass="39769">MVRRAALPVALLTATVAAQTSTKCNPLNSTCPDDAALGTTYNETFTASTTELNPNLWNVTAGTENIQFTSRGAELVISKSGDSVTAESAFYIFWGTVEIIMKAANGTGIISTFDLLSDDLDEIDVEIMGGNTTAIETNWYGWGNTSQYNSKYLAVDGPQEGFHNYTIVWGSTGLQWWIDGQVGRDLPYAQPGQYPQTPSRLKFGIWAGGDSTEPEGTREWAGGDTDWSKGPFTMTIQSIKITDGTTNASTYAYADKTGDYTSITTTPGESQAYQTIHQESTTDKLQNHWRGLSTGAKIGVACGVVGGLALAALAFFVFFGVQRRKGAKMARLEASEWEANQAELMEYRKQMAKGQFAVSSMGHGSRY</sequence>